<comment type="caution">
    <text evidence="2">The sequence shown here is derived from an EMBL/GenBank/DDBJ whole genome shotgun (WGS) entry which is preliminary data.</text>
</comment>
<dbReference type="AlphaFoldDB" id="A0A7J7C7R7"/>
<dbReference type="FunCoup" id="A0A7J7C7R7">
    <property type="interactions" value="581"/>
</dbReference>
<dbReference type="EMBL" id="JAAARO010000020">
    <property type="protein sequence ID" value="KAF5729806.1"/>
    <property type="molecule type" value="Genomic_DNA"/>
</dbReference>
<feature type="compositionally biased region" description="Basic and acidic residues" evidence="1">
    <location>
        <begin position="41"/>
        <end position="50"/>
    </location>
</feature>
<name>A0A7J7C7R7_TRIWF</name>
<dbReference type="OrthoDB" id="774437at2759"/>
<keyword evidence="3" id="KW-1185">Reference proteome</keyword>
<feature type="region of interest" description="Disordered" evidence="1">
    <location>
        <begin position="123"/>
        <end position="150"/>
    </location>
</feature>
<dbReference type="PANTHER" id="PTHR33472:SF28">
    <property type="entry name" value="BROMO AND FHA DOMAIN-CONTAINING PROTEIN DDB_G0267958"/>
    <property type="match status" value="1"/>
</dbReference>
<dbReference type="InParanoid" id="A0A7J7C7R7"/>
<organism evidence="2 3">
    <name type="scientific">Tripterygium wilfordii</name>
    <name type="common">Thunder God vine</name>
    <dbReference type="NCBI Taxonomy" id="458696"/>
    <lineage>
        <taxon>Eukaryota</taxon>
        <taxon>Viridiplantae</taxon>
        <taxon>Streptophyta</taxon>
        <taxon>Embryophyta</taxon>
        <taxon>Tracheophyta</taxon>
        <taxon>Spermatophyta</taxon>
        <taxon>Magnoliopsida</taxon>
        <taxon>eudicotyledons</taxon>
        <taxon>Gunneridae</taxon>
        <taxon>Pentapetalae</taxon>
        <taxon>rosids</taxon>
        <taxon>fabids</taxon>
        <taxon>Celastrales</taxon>
        <taxon>Celastraceae</taxon>
        <taxon>Tripterygium</taxon>
    </lineage>
</organism>
<gene>
    <name evidence="2" type="ORF">HS088_TW20G00171</name>
</gene>
<evidence type="ECO:0000313" key="3">
    <source>
        <dbReference type="Proteomes" id="UP000593562"/>
    </source>
</evidence>
<feature type="region of interest" description="Disordered" evidence="1">
    <location>
        <begin position="1"/>
        <end position="67"/>
    </location>
</feature>
<proteinExistence type="predicted"/>
<sequence>MAQTTQSNTEKPKNVGHGVKDMVSALTDHISGLHKPGSSHQHHEDEDGHGVRIITLAGTNAGATMRSELQDDKDLSIGDQPEPMNTYVNSNFQAVNNSIMMESSYSTNDPGVHMEVSDIFEQKHGGGKMEKHGKKEKEAFKRDQQTDHSD</sequence>
<reference evidence="2 3" key="1">
    <citation type="journal article" date="2020" name="Nat. Commun.">
        <title>Genome of Tripterygium wilfordii and identification of cytochrome P450 involved in triptolide biosynthesis.</title>
        <authorList>
            <person name="Tu L."/>
            <person name="Su P."/>
            <person name="Zhang Z."/>
            <person name="Gao L."/>
            <person name="Wang J."/>
            <person name="Hu T."/>
            <person name="Zhou J."/>
            <person name="Zhang Y."/>
            <person name="Zhao Y."/>
            <person name="Liu Y."/>
            <person name="Song Y."/>
            <person name="Tong Y."/>
            <person name="Lu Y."/>
            <person name="Yang J."/>
            <person name="Xu C."/>
            <person name="Jia M."/>
            <person name="Peters R.J."/>
            <person name="Huang L."/>
            <person name="Gao W."/>
        </authorList>
    </citation>
    <scope>NUCLEOTIDE SEQUENCE [LARGE SCALE GENOMIC DNA]</scope>
    <source>
        <strain evidence="3">cv. XIE 37</strain>
        <tissue evidence="2">Leaf</tissue>
    </source>
</reference>
<evidence type="ECO:0000313" key="2">
    <source>
        <dbReference type="EMBL" id="KAF5729806.1"/>
    </source>
</evidence>
<accession>A0A7J7C7R7</accession>
<protein>
    <submittedName>
        <fullName evidence="2">Uncharacterized protein</fullName>
    </submittedName>
</protein>
<dbReference type="PANTHER" id="PTHR33472">
    <property type="entry name" value="OS01G0106600 PROTEIN"/>
    <property type="match status" value="1"/>
</dbReference>
<dbReference type="Proteomes" id="UP000593562">
    <property type="component" value="Unassembled WGS sequence"/>
</dbReference>
<evidence type="ECO:0000256" key="1">
    <source>
        <dbReference type="SAM" id="MobiDB-lite"/>
    </source>
</evidence>